<comment type="caution">
    <text evidence="6">The sequence shown here is derived from an EMBL/GenBank/DDBJ whole genome shotgun (WGS) entry which is preliminary data.</text>
</comment>
<dbReference type="EC" id="2.6.1.42" evidence="6"/>
<dbReference type="InterPro" id="IPR043132">
    <property type="entry name" value="BCAT-like_C"/>
</dbReference>
<reference evidence="6 7" key="1">
    <citation type="submission" date="2023-07" db="EMBL/GenBank/DDBJ databases">
        <title>Genomic Encyclopedia of Type Strains, Phase IV (KMG-IV): sequencing the most valuable type-strain genomes for metagenomic binning, comparative biology and taxonomic classification.</title>
        <authorList>
            <person name="Goeker M."/>
        </authorList>
    </citation>
    <scope>NUCLEOTIDE SEQUENCE [LARGE SCALE GENOMIC DNA]</scope>
    <source>
        <strain evidence="6 7">DSM 1400</strain>
    </source>
</reference>
<proteinExistence type="inferred from homology"/>
<evidence type="ECO:0000256" key="5">
    <source>
        <dbReference type="RuleBase" id="RU004516"/>
    </source>
</evidence>
<dbReference type="InterPro" id="IPR036038">
    <property type="entry name" value="Aminotransferase-like"/>
</dbReference>
<dbReference type="Pfam" id="PF01063">
    <property type="entry name" value="Aminotran_4"/>
    <property type="match status" value="1"/>
</dbReference>
<dbReference type="Gene3D" id="3.30.470.10">
    <property type="match status" value="1"/>
</dbReference>
<dbReference type="PROSITE" id="PS00770">
    <property type="entry name" value="AA_TRANSFER_CLASS_4"/>
    <property type="match status" value="1"/>
</dbReference>
<dbReference type="GO" id="GO:0004084">
    <property type="term" value="F:branched-chain-amino-acid transaminase activity"/>
    <property type="evidence" value="ECO:0007669"/>
    <property type="project" value="UniProtKB-EC"/>
</dbReference>
<dbReference type="InterPro" id="IPR050571">
    <property type="entry name" value="Class-IV_PLP-Dep_Aminotrnsfr"/>
</dbReference>
<organism evidence="6 7">
    <name type="scientific">Hathewaya limosa</name>
    <name type="common">Clostridium limosum</name>
    <dbReference type="NCBI Taxonomy" id="1536"/>
    <lineage>
        <taxon>Bacteria</taxon>
        <taxon>Bacillati</taxon>
        <taxon>Bacillota</taxon>
        <taxon>Clostridia</taxon>
        <taxon>Eubacteriales</taxon>
        <taxon>Clostridiaceae</taxon>
        <taxon>Hathewaya</taxon>
    </lineage>
</organism>
<protein>
    <submittedName>
        <fullName evidence="6">Branched-chain amino acid aminotransferase</fullName>
        <ecNumber evidence="6">2.6.1.42</ecNumber>
    </submittedName>
</protein>
<gene>
    <name evidence="6" type="ORF">QOZ93_000953</name>
</gene>
<dbReference type="PANTHER" id="PTHR42743:SF11">
    <property type="entry name" value="AMINODEOXYCHORISMATE LYASE"/>
    <property type="match status" value="1"/>
</dbReference>
<keyword evidence="3 5" id="KW-0663">Pyridoxal phosphate</keyword>
<sequence>MKIFENKYYILEGNLETSEEKINTILQEGKIIYEVIRIINGYPLFFKEHMERLINSCNLMNIKCPIEGKEIFENIRRLCTYNNVEIGNIKLIINSITKKYSIYFIHHSYPEKEQYEKGVKTILYHGERNNPNAKVVDNNFRGKVNEKIKETGAFEAILINNEGYITEGSKSNIFMVQNSKVLTAPVEGVLPGITRAKILEVIETLNLELEQINYHEKFIKDLDGLFISGTSPKVLPISFVENYKFDIKNKIIEQIKNAFEEVIKDDINSIKNYYMK</sequence>
<accession>A0ABU0JSS1</accession>
<evidence type="ECO:0000313" key="7">
    <source>
        <dbReference type="Proteomes" id="UP001224418"/>
    </source>
</evidence>
<evidence type="ECO:0000256" key="1">
    <source>
        <dbReference type="ARBA" id="ARBA00001933"/>
    </source>
</evidence>
<name>A0ABU0JSS1_HATLI</name>
<dbReference type="InterPro" id="IPR001544">
    <property type="entry name" value="Aminotrans_IV"/>
</dbReference>
<dbReference type="InterPro" id="IPR018300">
    <property type="entry name" value="Aminotrans_IV_CS"/>
</dbReference>
<dbReference type="Gene3D" id="3.20.10.10">
    <property type="entry name" value="D-amino Acid Aminotransferase, subunit A, domain 2"/>
    <property type="match status" value="1"/>
</dbReference>
<keyword evidence="6" id="KW-0032">Aminotransferase</keyword>
<dbReference type="SUPFAM" id="SSF56752">
    <property type="entry name" value="D-aminoacid aminotransferase-like PLP-dependent enzymes"/>
    <property type="match status" value="1"/>
</dbReference>
<comment type="similarity">
    <text evidence="2 4">Belongs to the class-IV pyridoxal-phosphate-dependent aminotransferase family.</text>
</comment>
<dbReference type="PANTHER" id="PTHR42743">
    <property type="entry name" value="AMINO-ACID AMINOTRANSFERASE"/>
    <property type="match status" value="1"/>
</dbReference>
<dbReference type="RefSeq" id="WP_307355304.1">
    <property type="nucleotide sequence ID" value="NZ_BAAACJ010000012.1"/>
</dbReference>
<dbReference type="EMBL" id="JAUSWN010000006">
    <property type="protein sequence ID" value="MDQ0479213.1"/>
    <property type="molecule type" value="Genomic_DNA"/>
</dbReference>
<evidence type="ECO:0000256" key="2">
    <source>
        <dbReference type="ARBA" id="ARBA00009320"/>
    </source>
</evidence>
<evidence type="ECO:0000256" key="4">
    <source>
        <dbReference type="RuleBase" id="RU004106"/>
    </source>
</evidence>
<evidence type="ECO:0000256" key="3">
    <source>
        <dbReference type="ARBA" id="ARBA00022898"/>
    </source>
</evidence>
<dbReference type="CDD" id="cd00449">
    <property type="entry name" value="PLPDE_IV"/>
    <property type="match status" value="1"/>
</dbReference>
<dbReference type="Proteomes" id="UP001224418">
    <property type="component" value="Unassembled WGS sequence"/>
</dbReference>
<keyword evidence="7" id="KW-1185">Reference proteome</keyword>
<evidence type="ECO:0000313" key="6">
    <source>
        <dbReference type="EMBL" id="MDQ0479213.1"/>
    </source>
</evidence>
<keyword evidence="6" id="KW-0808">Transferase</keyword>
<dbReference type="InterPro" id="IPR043131">
    <property type="entry name" value="BCAT-like_N"/>
</dbReference>
<comment type="cofactor">
    <cofactor evidence="1 5">
        <name>pyridoxal 5'-phosphate</name>
        <dbReference type="ChEBI" id="CHEBI:597326"/>
    </cofactor>
</comment>